<dbReference type="KEGG" id="rhom:FRIFI_2365"/>
<dbReference type="InterPro" id="IPR009057">
    <property type="entry name" value="Homeodomain-like_sf"/>
</dbReference>
<evidence type="ECO:0000313" key="3">
    <source>
        <dbReference type="Proteomes" id="UP000245695"/>
    </source>
</evidence>
<keyword evidence="3" id="KW-1185">Reference proteome</keyword>
<evidence type="ECO:0000259" key="1">
    <source>
        <dbReference type="Pfam" id="PF08765"/>
    </source>
</evidence>
<dbReference type="AlphaFoldDB" id="A0A2P2BU45"/>
<proteinExistence type="predicted"/>
<dbReference type="InterPro" id="IPR014875">
    <property type="entry name" value="Mor_transcription_activator"/>
</dbReference>
<sequence>MIREDLEALYELVGEEVYLEICKLYGGNSLYVPTYSSAIRDKRNEEIIKRFNGVNASILAREYKMSVNHIRRIVKCG</sequence>
<keyword evidence="2" id="KW-0371">Homeobox</keyword>
<gene>
    <name evidence="2" type="ORF">FRIFI_2365</name>
</gene>
<dbReference type="SUPFAM" id="SSF46689">
    <property type="entry name" value="Homeodomain-like"/>
    <property type="match status" value="1"/>
</dbReference>
<organism evidence="2 3">
    <name type="scientific">Romboutsia hominis</name>
    <dbReference type="NCBI Taxonomy" id="1507512"/>
    <lineage>
        <taxon>Bacteria</taxon>
        <taxon>Bacillati</taxon>
        <taxon>Bacillota</taxon>
        <taxon>Clostridia</taxon>
        <taxon>Peptostreptococcales</taxon>
        <taxon>Peptostreptococcaceae</taxon>
        <taxon>Romboutsia</taxon>
    </lineage>
</organism>
<dbReference type="GO" id="GO:0003677">
    <property type="term" value="F:DNA binding"/>
    <property type="evidence" value="ECO:0007669"/>
    <property type="project" value="UniProtKB-KW"/>
</dbReference>
<dbReference type="Pfam" id="PF08765">
    <property type="entry name" value="Mor"/>
    <property type="match status" value="1"/>
</dbReference>
<dbReference type="Gene3D" id="1.10.10.60">
    <property type="entry name" value="Homeodomain-like"/>
    <property type="match status" value="1"/>
</dbReference>
<dbReference type="Proteomes" id="UP000245695">
    <property type="component" value="Chromosome 1"/>
</dbReference>
<evidence type="ECO:0000313" key="2">
    <source>
        <dbReference type="EMBL" id="CEI73891.1"/>
    </source>
</evidence>
<dbReference type="PANTHER" id="PTHR37812">
    <property type="entry name" value="MU-LIKE PROPHAGE FLUMU PROTEIN C"/>
    <property type="match status" value="1"/>
</dbReference>
<protein>
    <submittedName>
        <fullName evidence="2">Homeodomain-like</fullName>
    </submittedName>
</protein>
<accession>A0A2P2BU45</accession>
<dbReference type="PANTHER" id="PTHR37812:SF1">
    <property type="entry name" value="MU-LIKE PROPHAGE FLUMU PROTEIN C"/>
    <property type="match status" value="1"/>
</dbReference>
<dbReference type="EMBL" id="LN650648">
    <property type="protein sequence ID" value="CEI73891.1"/>
    <property type="molecule type" value="Genomic_DNA"/>
</dbReference>
<keyword evidence="2" id="KW-0238">DNA-binding</keyword>
<dbReference type="InterPro" id="IPR052411">
    <property type="entry name" value="c-mor_Regulatory_Protein"/>
</dbReference>
<reference evidence="2 3" key="1">
    <citation type="submission" date="2014-09" db="EMBL/GenBank/DDBJ databases">
        <authorList>
            <person name="Hornung B.V."/>
        </authorList>
    </citation>
    <scope>NUCLEOTIDE SEQUENCE [LARGE SCALE GENOMIC DNA]</scope>
    <source>
        <strain evidence="2 3">FRIFI</strain>
    </source>
</reference>
<feature type="domain" description="Mor transcription activator" evidence="1">
    <location>
        <begin position="8"/>
        <end position="75"/>
    </location>
</feature>
<name>A0A2P2BU45_9FIRM</name>